<dbReference type="Pfam" id="PF15299">
    <property type="entry name" value="ALS2CR8"/>
    <property type="match status" value="1"/>
</dbReference>
<proteinExistence type="predicted"/>
<evidence type="ECO:0000313" key="3">
    <source>
        <dbReference type="Proteomes" id="UP000007875"/>
    </source>
</evidence>
<dbReference type="AlphaFoldDB" id="H2YJA0"/>
<feature type="compositionally biased region" description="Polar residues" evidence="1">
    <location>
        <begin position="385"/>
        <end position="401"/>
    </location>
</feature>
<accession>H2YJA0</accession>
<reference evidence="2" key="3">
    <citation type="submission" date="2025-09" db="UniProtKB">
        <authorList>
            <consortium name="Ensembl"/>
        </authorList>
    </citation>
    <scope>IDENTIFICATION</scope>
</reference>
<dbReference type="PANTHER" id="PTHR47456:SF6">
    <property type="entry name" value="SI:DKEY-31C13.1"/>
    <property type="match status" value="1"/>
</dbReference>
<evidence type="ECO:0000313" key="2">
    <source>
        <dbReference type="Ensembl" id="ENSCSAVP00000005399.1"/>
    </source>
</evidence>
<dbReference type="eggNOG" id="ENOG502STRX">
    <property type="taxonomic scope" value="Eukaryota"/>
</dbReference>
<protein>
    <submittedName>
        <fullName evidence="2">Uncharacterized protein</fullName>
    </submittedName>
</protein>
<dbReference type="PANTHER" id="PTHR47456">
    <property type="entry name" value="PHD-TYPE DOMAIN-CONTAINING PROTEIN"/>
    <property type="match status" value="1"/>
</dbReference>
<dbReference type="Ensembl" id="ENSCSAVT00000005471.1">
    <property type="protein sequence ID" value="ENSCSAVP00000005399.1"/>
    <property type="gene ID" value="ENSCSAVG00000003229.1"/>
</dbReference>
<dbReference type="GeneTree" id="ENSGT00390000013916"/>
<evidence type="ECO:0000256" key="1">
    <source>
        <dbReference type="SAM" id="MobiDB-lite"/>
    </source>
</evidence>
<dbReference type="Proteomes" id="UP000007875">
    <property type="component" value="Unassembled WGS sequence"/>
</dbReference>
<dbReference type="InParanoid" id="H2YJA0"/>
<sequence length="428" mass="48970">MIELKQQMENSGVAWSNNIFNEFDSSKEALKEYVVNWEKENGVKFVTYTKDKNYGNLDWKPSSKERIYWEHPLPNGSVSIPFDGFPFMFIGRKVLVCQFGKDMEKERRDKRYMELERLRSVNPESYPKKRRRKQSIKIGCPATVNLVQIAKFQSYKYHVPKNYKRMRRLAADKLRQDLLSDAEVEIKMVFIKKASDLTEHEGHMISVENTMASARIQGDRNILAFDCLQEKDEIEDLIKEIYDEKYLTELLIELRRFKTCIKSFVHNAPVLQHDQSEQKRKLPLELLEKVIKCPRFSPLDKELMSHQSLLAQDFVIPDPPEDVKPTTTVFVTLDPAASASVGDSSANLRTNEQPDKASSEDDSFPEEIAALDQSGLDYEPFDLQNPFSTNSALTDDSDTASHGQINSVDQIGDVSGVNAVIVNVDSVA</sequence>
<keyword evidence="3" id="KW-1185">Reference proteome</keyword>
<organism evidence="2 3">
    <name type="scientific">Ciona savignyi</name>
    <name type="common">Pacific transparent sea squirt</name>
    <dbReference type="NCBI Taxonomy" id="51511"/>
    <lineage>
        <taxon>Eukaryota</taxon>
        <taxon>Metazoa</taxon>
        <taxon>Chordata</taxon>
        <taxon>Tunicata</taxon>
        <taxon>Ascidiacea</taxon>
        <taxon>Phlebobranchia</taxon>
        <taxon>Cionidae</taxon>
        <taxon>Ciona</taxon>
    </lineage>
</organism>
<feature type="region of interest" description="Disordered" evidence="1">
    <location>
        <begin position="379"/>
        <end position="401"/>
    </location>
</feature>
<feature type="region of interest" description="Disordered" evidence="1">
    <location>
        <begin position="339"/>
        <end position="364"/>
    </location>
</feature>
<dbReference type="HOGENOM" id="CLU_640849_0_0_1"/>
<feature type="compositionally biased region" description="Polar residues" evidence="1">
    <location>
        <begin position="341"/>
        <end position="351"/>
    </location>
</feature>
<reference evidence="2" key="2">
    <citation type="submission" date="2025-08" db="UniProtKB">
        <authorList>
            <consortium name="Ensembl"/>
        </authorList>
    </citation>
    <scope>IDENTIFICATION</scope>
</reference>
<dbReference type="InterPro" id="IPR029309">
    <property type="entry name" value="CaRF"/>
</dbReference>
<reference evidence="3" key="1">
    <citation type="submission" date="2003-08" db="EMBL/GenBank/DDBJ databases">
        <authorList>
            <person name="Birren B."/>
            <person name="Nusbaum C."/>
            <person name="Abebe A."/>
            <person name="Abouelleil A."/>
            <person name="Adekoya E."/>
            <person name="Ait-zahra M."/>
            <person name="Allen N."/>
            <person name="Allen T."/>
            <person name="An P."/>
            <person name="Anderson M."/>
            <person name="Anderson S."/>
            <person name="Arachchi H."/>
            <person name="Armbruster J."/>
            <person name="Bachantsang P."/>
            <person name="Baldwin J."/>
            <person name="Barry A."/>
            <person name="Bayul T."/>
            <person name="Blitshsteyn B."/>
            <person name="Bloom T."/>
            <person name="Blye J."/>
            <person name="Boguslavskiy L."/>
            <person name="Borowsky M."/>
            <person name="Boukhgalter B."/>
            <person name="Brunache A."/>
            <person name="Butler J."/>
            <person name="Calixte N."/>
            <person name="Calvo S."/>
            <person name="Camarata J."/>
            <person name="Campo K."/>
            <person name="Chang J."/>
            <person name="Cheshatsang Y."/>
            <person name="Citroen M."/>
            <person name="Collymore A."/>
            <person name="Considine T."/>
            <person name="Cook A."/>
            <person name="Cooke P."/>
            <person name="Corum B."/>
            <person name="Cuomo C."/>
            <person name="David R."/>
            <person name="Dawoe T."/>
            <person name="Degray S."/>
            <person name="Dodge S."/>
            <person name="Dooley K."/>
            <person name="Dorje P."/>
            <person name="Dorjee K."/>
            <person name="Dorris L."/>
            <person name="Duffey N."/>
            <person name="Dupes A."/>
            <person name="Elkins T."/>
            <person name="Engels R."/>
            <person name="Erickson J."/>
            <person name="Farina A."/>
            <person name="Faro S."/>
            <person name="Ferreira P."/>
            <person name="Fischer H."/>
            <person name="Fitzgerald M."/>
            <person name="Foley K."/>
            <person name="Gage D."/>
            <person name="Galagan J."/>
            <person name="Gearin G."/>
            <person name="Gnerre S."/>
            <person name="Gnirke A."/>
            <person name="Goyette A."/>
            <person name="Graham J."/>
            <person name="Grandbois E."/>
            <person name="Gyaltsen K."/>
            <person name="Hafez N."/>
            <person name="Hagopian D."/>
            <person name="Hagos B."/>
            <person name="Hall J."/>
            <person name="Hatcher B."/>
            <person name="Heller A."/>
            <person name="Higgins H."/>
            <person name="Honan T."/>
            <person name="Horn A."/>
            <person name="Houde N."/>
            <person name="Hughes L."/>
            <person name="Hulme W."/>
            <person name="Husby E."/>
            <person name="Iliev I."/>
            <person name="Jaffe D."/>
            <person name="Jones C."/>
            <person name="Kamal M."/>
            <person name="Kamat A."/>
            <person name="Kamvysselis M."/>
            <person name="Karlsson E."/>
            <person name="Kells C."/>
            <person name="Kieu A."/>
            <person name="Kisner P."/>
            <person name="Kodira C."/>
            <person name="Kulbokas E."/>
            <person name="Labutti K."/>
            <person name="Lama D."/>
            <person name="Landers T."/>
            <person name="Leger J."/>
            <person name="Levine S."/>
            <person name="Lewis D."/>
            <person name="Lewis T."/>
            <person name="Lindblad-toh K."/>
            <person name="Liu X."/>
            <person name="Lokyitsang T."/>
            <person name="Lokyitsang Y."/>
            <person name="Lucien O."/>
            <person name="Lui A."/>
            <person name="Ma L.J."/>
            <person name="Mabbitt R."/>
            <person name="Macdonald J."/>
            <person name="Maclean C."/>
            <person name="Major J."/>
            <person name="Manning J."/>
            <person name="Marabella R."/>
            <person name="Maru K."/>
            <person name="Matthews C."/>
            <person name="Mauceli E."/>
            <person name="Mccarthy M."/>
            <person name="Mcdonough S."/>
            <person name="Mcghee T."/>
            <person name="Meldrim J."/>
            <person name="Meneus L."/>
            <person name="Mesirov J."/>
            <person name="Mihalev A."/>
            <person name="Mihova T."/>
            <person name="Mikkelsen T."/>
            <person name="Mlenga V."/>
            <person name="Moru K."/>
            <person name="Mozes J."/>
            <person name="Mulrain L."/>
            <person name="Munson G."/>
            <person name="Naylor J."/>
            <person name="Newes C."/>
            <person name="Nguyen C."/>
            <person name="Nguyen N."/>
            <person name="Nguyen T."/>
            <person name="Nicol R."/>
            <person name="Nielsen C."/>
            <person name="Nizzari M."/>
            <person name="Norbu C."/>
            <person name="Norbu N."/>
            <person name="O'donnell P."/>
            <person name="Okoawo O."/>
            <person name="O'leary S."/>
            <person name="Omotosho B."/>
            <person name="O'neill K."/>
            <person name="Osman S."/>
            <person name="Parker S."/>
            <person name="Perrin D."/>
            <person name="Phunkhang P."/>
            <person name="Piqani B."/>
            <person name="Purcell S."/>
            <person name="Rachupka T."/>
            <person name="Ramasamy U."/>
            <person name="Rameau R."/>
            <person name="Ray V."/>
            <person name="Raymond C."/>
            <person name="Retta R."/>
            <person name="Richardson S."/>
            <person name="Rise C."/>
            <person name="Rodriguez J."/>
            <person name="Rogers J."/>
            <person name="Rogov P."/>
            <person name="Rutman M."/>
            <person name="Schupbach R."/>
            <person name="Seaman C."/>
            <person name="Settipalli S."/>
            <person name="Sharpe T."/>
            <person name="Sheridan J."/>
            <person name="Sherpa N."/>
            <person name="Shi J."/>
            <person name="Smirnov S."/>
            <person name="Smith C."/>
            <person name="Sougnez C."/>
            <person name="Spencer B."/>
            <person name="Stalker J."/>
            <person name="Stange-thomann N."/>
            <person name="Stavropoulos S."/>
            <person name="Stetson K."/>
            <person name="Stone C."/>
            <person name="Stone S."/>
            <person name="Stubbs M."/>
            <person name="Talamas J."/>
            <person name="Tchuinga P."/>
            <person name="Tenzing P."/>
            <person name="Tesfaye S."/>
            <person name="Theodore J."/>
            <person name="Thoulutsang Y."/>
            <person name="Topham K."/>
            <person name="Towey S."/>
            <person name="Tsamla T."/>
            <person name="Tsomo N."/>
            <person name="Vallee D."/>
            <person name="Vassiliev H."/>
            <person name="Venkataraman V."/>
            <person name="Vinson J."/>
            <person name="Vo A."/>
            <person name="Wade C."/>
            <person name="Wang S."/>
            <person name="Wangchuk T."/>
            <person name="Wangdi T."/>
            <person name="Whittaker C."/>
            <person name="Wilkinson J."/>
            <person name="Wu Y."/>
            <person name="Wyman D."/>
            <person name="Yadav S."/>
            <person name="Yang S."/>
            <person name="Yang X."/>
            <person name="Yeager S."/>
            <person name="Yee E."/>
            <person name="Young G."/>
            <person name="Zainoun J."/>
            <person name="Zembeck L."/>
            <person name="Zimmer A."/>
            <person name="Zody M."/>
            <person name="Lander E."/>
        </authorList>
    </citation>
    <scope>NUCLEOTIDE SEQUENCE [LARGE SCALE GENOMIC DNA]</scope>
</reference>
<dbReference type="GO" id="GO:0003700">
    <property type="term" value="F:DNA-binding transcription factor activity"/>
    <property type="evidence" value="ECO:0007669"/>
    <property type="project" value="InterPro"/>
</dbReference>
<dbReference type="OMA" id="KERIYWE"/>
<name>H2YJA0_CIOSA</name>